<evidence type="ECO:0000256" key="1">
    <source>
        <dbReference type="SAM" id="Phobius"/>
    </source>
</evidence>
<keyword evidence="1" id="KW-1133">Transmembrane helix</keyword>
<keyword evidence="1" id="KW-0472">Membrane</keyword>
<evidence type="ECO:0000313" key="3">
    <source>
        <dbReference type="Proteomes" id="UP000075260"/>
    </source>
</evidence>
<feature type="transmembrane region" description="Helical" evidence="1">
    <location>
        <begin position="77"/>
        <end position="96"/>
    </location>
</feature>
<sequence length="151" mass="15969">MNNIKRFAPAAARTLQGLVFFVFGLNGFLQFLPQPPLPEAAAGFAGALAASGYLFPLLKGTEVVAGALLLSNRYVPLALALLAPIVVNIVAFHTFLTPPSPVAWLVLALEIYLAYAYRAAFRPMLAARVDAGAAERSGAERGKLREAESAA</sequence>
<dbReference type="EMBL" id="JEMA01000655">
    <property type="protein sequence ID" value="KYF67401.1"/>
    <property type="molecule type" value="Genomic_DNA"/>
</dbReference>
<dbReference type="RefSeq" id="WP_061609888.1">
    <property type="nucleotide sequence ID" value="NZ_JEMA01000655.1"/>
</dbReference>
<comment type="caution">
    <text evidence="2">The sequence shown here is derived from an EMBL/GenBank/DDBJ whole genome shotgun (WGS) entry which is preliminary data.</text>
</comment>
<feature type="transmembrane region" description="Helical" evidence="1">
    <location>
        <begin position="102"/>
        <end position="120"/>
    </location>
</feature>
<proteinExistence type="predicted"/>
<gene>
    <name evidence="2" type="ORF">BE15_41355</name>
</gene>
<dbReference type="OrthoDB" id="193403at2"/>
<name>A0A150QHG5_SORCE</name>
<organism evidence="2 3">
    <name type="scientific">Sorangium cellulosum</name>
    <name type="common">Polyangium cellulosum</name>
    <dbReference type="NCBI Taxonomy" id="56"/>
    <lineage>
        <taxon>Bacteria</taxon>
        <taxon>Pseudomonadati</taxon>
        <taxon>Myxococcota</taxon>
        <taxon>Polyangia</taxon>
        <taxon>Polyangiales</taxon>
        <taxon>Polyangiaceae</taxon>
        <taxon>Sorangium</taxon>
    </lineage>
</organism>
<dbReference type="Proteomes" id="UP000075260">
    <property type="component" value="Unassembled WGS sequence"/>
</dbReference>
<feature type="transmembrane region" description="Helical" evidence="1">
    <location>
        <begin position="12"/>
        <end position="32"/>
    </location>
</feature>
<dbReference type="AlphaFoldDB" id="A0A150QHG5"/>
<reference evidence="2 3" key="1">
    <citation type="submission" date="2014-02" db="EMBL/GenBank/DDBJ databases">
        <title>The small core and large imbalanced accessory genome model reveals a collaborative survival strategy of Sorangium cellulosum strains in nature.</title>
        <authorList>
            <person name="Han K."/>
            <person name="Peng R."/>
            <person name="Blom J."/>
            <person name="Li Y.-Z."/>
        </authorList>
    </citation>
    <scope>NUCLEOTIDE SEQUENCE [LARGE SCALE GENOMIC DNA]</scope>
    <source>
        <strain evidence="2 3">So0008-312</strain>
    </source>
</reference>
<accession>A0A150QHG5</accession>
<protein>
    <submittedName>
        <fullName evidence="2">DoxX family protein</fullName>
    </submittedName>
</protein>
<evidence type="ECO:0000313" key="2">
    <source>
        <dbReference type="EMBL" id="KYF67401.1"/>
    </source>
</evidence>
<feature type="transmembrane region" description="Helical" evidence="1">
    <location>
        <begin position="44"/>
        <end position="70"/>
    </location>
</feature>
<keyword evidence="1" id="KW-0812">Transmembrane</keyword>